<keyword evidence="1" id="KW-0456">Lyase</keyword>
<dbReference type="GO" id="GO:0033982">
    <property type="term" value="F:3-dehydro-L-gulonate-6-phosphate decarboxylase activity"/>
    <property type="evidence" value="ECO:0007669"/>
    <property type="project" value="TreeGrafter"/>
</dbReference>
<name>A0A0G0BU50_9BACT</name>
<accession>A0A0G0BU50</accession>
<evidence type="ECO:0000313" key="4">
    <source>
        <dbReference type="Proteomes" id="UP000034457"/>
    </source>
</evidence>
<dbReference type="AlphaFoldDB" id="A0A0G0BU50"/>
<dbReference type="STRING" id="1618478.UR68_C0012G0011"/>
<dbReference type="PANTHER" id="PTHR35039:SF3">
    <property type="entry name" value="3-KETO-L-GULONATE-6-PHOSPHATE DECARBOXYLASE SGBH-RELATED"/>
    <property type="match status" value="1"/>
</dbReference>
<evidence type="ECO:0000259" key="2">
    <source>
        <dbReference type="SMART" id="SM00934"/>
    </source>
</evidence>
<proteinExistence type="predicted"/>
<evidence type="ECO:0000256" key="1">
    <source>
        <dbReference type="ARBA" id="ARBA00023239"/>
    </source>
</evidence>
<dbReference type="GO" id="GO:0004590">
    <property type="term" value="F:orotidine-5'-phosphate decarboxylase activity"/>
    <property type="evidence" value="ECO:0007669"/>
    <property type="project" value="InterPro"/>
</dbReference>
<gene>
    <name evidence="3" type="ORF">UR68_C0012G0011</name>
</gene>
<dbReference type="EMBL" id="LBQC01000012">
    <property type="protein sequence ID" value="KKP72818.1"/>
    <property type="molecule type" value="Genomic_DNA"/>
</dbReference>
<evidence type="ECO:0000313" key="3">
    <source>
        <dbReference type="EMBL" id="KKP72818.1"/>
    </source>
</evidence>
<sequence>MRKCSIQLAFNDSVSEIARVVPYLSSYKHIIIEAGTPLLKKEGMGAIREIRRYWRGQICADLKINDGAEGEVLMAKEAGATSVTAMGNSSKETLQIFVDSCKKLGIISVIDMMNNPNPLKTLWKSNVTPDVVFIHRGRDEENAFGKILQYKDVAKIKGKWDIEVGAAGGIDEKELQSAIFNSADIVVVNIVQPGSPWKGIVFDENFNTSLQRFLRFVE</sequence>
<dbReference type="Proteomes" id="UP000034457">
    <property type="component" value="Unassembled WGS sequence"/>
</dbReference>
<dbReference type="Gene3D" id="3.20.20.70">
    <property type="entry name" value="Aldolase class I"/>
    <property type="match status" value="1"/>
</dbReference>
<dbReference type="InterPro" id="IPR013785">
    <property type="entry name" value="Aldolase_TIM"/>
</dbReference>
<dbReference type="InterPro" id="IPR011060">
    <property type="entry name" value="RibuloseP-bd_barrel"/>
</dbReference>
<dbReference type="Pfam" id="PF00215">
    <property type="entry name" value="OMPdecase"/>
    <property type="match status" value="1"/>
</dbReference>
<dbReference type="SUPFAM" id="SSF51366">
    <property type="entry name" value="Ribulose-phoshate binding barrel"/>
    <property type="match status" value="1"/>
</dbReference>
<reference evidence="3 4" key="1">
    <citation type="journal article" date="2015" name="Nature">
        <title>rRNA introns, odd ribosomes, and small enigmatic genomes across a large radiation of phyla.</title>
        <authorList>
            <person name="Brown C.T."/>
            <person name="Hug L.A."/>
            <person name="Thomas B.C."/>
            <person name="Sharon I."/>
            <person name="Castelle C.J."/>
            <person name="Singh A."/>
            <person name="Wilkins M.J."/>
            <person name="Williams K.H."/>
            <person name="Banfield J.F."/>
        </authorList>
    </citation>
    <scope>NUCLEOTIDE SEQUENCE [LARGE SCALE GENOMIC DNA]</scope>
</reference>
<dbReference type="InterPro" id="IPR001754">
    <property type="entry name" value="OMPdeCOase_dom"/>
</dbReference>
<comment type="caution">
    <text evidence="3">The sequence shown here is derived from an EMBL/GenBank/DDBJ whole genome shotgun (WGS) entry which is preliminary data.</text>
</comment>
<protein>
    <submittedName>
        <fullName evidence="3">3-hexulose-6-phosphate synthase</fullName>
    </submittedName>
</protein>
<dbReference type="GO" id="GO:0019854">
    <property type="term" value="P:L-ascorbic acid catabolic process"/>
    <property type="evidence" value="ECO:0007669"/>
    <property type="project" value="TreeGrafter"/>
</dbReference>
<dbReference type="PANTHER" id="PTHR35039">
    <property type="entry name" value="3-KETO-L-GULONATE-6-PHOSPHATE DECARBOXYLASE SGBH-RELATED"/>
    <property type="match status" value="1"/>
</dbReference>
<feature type="domain" description="Orotidine 5'-phosphate decarboxylase" evidence="2">
    <location>
        <begin position="5"/>
        <end position="200"/>
    </location>
</feature>
<dbReference type="GO" id="GO:0006207">
    <property type="term" value="P:'de novo' pyrimidine nucleobase biosynthetic process"/>
    <property type="evidence" value="ECO:0007669"/>
    <property type="project" value="InterPro"/>
</dbReference>
<dbReference type="SMART" id="SM00934">
    <property type="entry name" value="OMPdecase"/>
    <property type="match status" value="1"/>
</dbReference>
<organism evidence="3 4">
    <name type="scientific">Candidatus Roizmanbacteria bacterium GW2011_GWA2_35_19</name>
    <dbReference type="NCBI Taxonomy" id="1618478"/>
    <lineage>
        <taxon>Bacteria</taxon>
        <taxon>Candidatus Roizmaniibacteriota</taxon>
    </lineage>
</organism>